<evidence type="ECO:0000256" key="5">
    <source>
        <dbReference type="ARBA" id="ARBA00022989"/>
    </source>
</evidence>
<keyword evidence="3" id="KW-0813">Transport</keyword>
<dbReference type="GO" id="GO:0010329">
    <property type="term" value="F:auxin efflux transmembrane transporter activity"/>
    <property type="evidence" value="ECO:0007669"/>
    <property type="project" value="TreeGrafter"/>
</dbReference>
<dbReference type="GO" id="GO:0005783">
    <property type="term" value="C:endoplasmic reticulum"/>
    <property type="evidence" value="ECO:0007669"/>
    <property type="project" value="TreeGrafter"/>
</dbReference>
<dbReference type="GO" id="GO:0009926">
    <property type="term" value="P:auxin polar transport"/>
    <property type="evidence" value="ECO:0007669"/>
    <property type="project" value="TreeGrafter"/>
</dbReference>
<protein>
    <submittedName>
        <fullName evidence="8">Uncharacterized protein</fullName>
    </submittedName>
</protein>
<evidence type="ECO:0000256" key="1">
    <source>
        <dbReference type="ARBA" id="ARBA00004141"/>
    </source>
</evidence>
<dbReference type="InterPro" id="IPR004776">
    <property type="entry name" value="Mem_transp_PIN-like"/>
</dbReference>
<dbReference type="GO" id="GO:0005886">
    <property type="term" value="C:plasma membrane"/>
    <property type="evidence" value="ECO:0007669"/>
    <property type="project" value="TreeGrafter"/>
</dbReference>
<dbReference type="OrthoDB" id="2017681at2759"/>
<dbReference type="EMBL" id="JADCNL010000003">
    <property type="protein sequence ID" value="KAG0488858.1"/>
    <property type="molecule type" value="Genomic_DNA"/>
</dbReference>
<keyword evidence="5" id="KW-1133">Transmembrane helix</keyword>
<proteinExistence type="inferred from homology"/>
<keyword evidence="6" id="KW-0472">Membrane</keyword>
<keyword evidence="4" id="KW-0812">Transmembrane</keyword>
<dbReference type="AlphaFoldDB" id="A0A835V8X9"/>
<evidence type="ECO:0000256" key="3">
    <source>
        <dbReference type="ARBA" id="ARBA00022448"/>
    </source>
</evidence>
<comment type="similarity">
    <text evidence="2">Belongs to the auxin efflux carrier (TC 2.A.69.1) family.</text>
</comment>
<dbReference type="GO" id="GO:0009734">
    <property type="term" value="P:auxin-activated signaling pathway"/>
    <property type="evidence" value="ECO:0007669"/>
    <property type="project" value="UniProtKB-KW"/>
</dbReference>
<evidence type="ECO:0000313" key="9">
    <source>
        <dbReference type="Proteomes" id="UP000636800"/>
    </source>
</evidence>
<accession>A0A835V8X9</accession>
<comment type="caution">
    <text evidence="8">The sequence shown here is derived from an EMBL/GenBank/DDBJ whole genome shotgun (WGS) entry which is preliminary data.</text>
</comment>
<dbReference type="Proteomes" id="UP000636800">
    <property type="component" value="Chromosome 3"/>
</dbReference>
<dbReference type="PANTHER" id="PTHR31752">
    <property type="entry name" value="AUXIN EFFLUX CARRIER COMPONENT 1B-RELATED"/>
    <property type="match status" value="1"/>
</dbReference>
<dbReference type="InterPro" id="IPR051107">
    <property type="entry name" value="Auxin_Efflux_Carrier"/>
</dbReference>
<reference evidence="8 9" key="1">
    <citation type="journal article" date="2020" name="Nat. Food">
        <title>A phased Vanilla planifolia genome enables genetic improvement of flavour and production.</title>
        <authorList>
            <person name="Hasing T."/>
            <person name="Tang H."/>
            <person name="Brym M."/>
            <person name="Khazi F."/>
            <person name="Huang T."/>
            <person name="Chambers A.H."/>
        </authorList>
    </citation>
    <scope>NUCLEOTIDE SEQUENCE [LARGE SCALE GENOMIC DNA]</scope>
    <source>
        <tissue evidence="8">Leaf</tissue>
    </source>
</reference>
<dbReference type="Pfam" id="PF03547">
    <property type="entry name" value="Mem_trans"/>
    <property type="match status" value="1"/>
</dbReference>
<evidence type="ECO:0000256" key="4">
    <source>
        <dbReference type="ARBA" id="ARBA00022692"/>
    </source>
</evidence>
<comment type="subcellular location">
    <subcellularLocation>
        <location evidence="1">Membrane</location>
        <topology evidence="1">Multi-pass membrane protein</topology>
    </subcellularLocation>
</comment>
<evidence type="ECO:0000256" key="2">
    <source>
        <dbReference type="ARBA" id="ARBA00009177"/>
    </source>
</evidence>
<evidence type="ECO:0000313" key="8">
    <source>
        <dbReference type="EMBL" id="KAG0488858.1"/>
    </source>
</evidence>
<organism evidence="8 9">
    <name type="scientific">Vanilla planifolia</name>
    <name type="common">Vanilla</name>
    <dbReference type="NCBI Taxonomy" id="51239"/>
    <lineage>
        <taxon>Eukaryota</taxon>
        <taxon>Viridiplantae</taxon>
        <taxon>Streptophyta</taxon>
        <taxon>Embryophyta</taxon>
        <taxon>Tracheophyta</taxon>
        <taxon>Spermatophyta</taxon>
        <taxon>Magnoliopsida</taxon>
        <taxon>Liliopsida</taxon>
        <taxon>Asparagales</taxon>
        <taxon>Orchidaceae</taxon>
        <taxon>Vanilloideae</taxon>
        <taxon>Vanilleae</taxon>
        <taxon>Vanilla</taxon>
    </lineage>
</organism>
<keyword evidence="7" id="KW-0927">Auxin signaling pathway</keyword>
<gene>
    <name evidence="8" type="ORF">HPP92_007669</name>
</gene>
<keyword evidence="9" id="KW-1185">Reference proteome</keyword>
<dbReference type="PANTHER" id="PTHR31752:SF40">
    <property type="entry name" value="AUXIN EFFLUX CARRIER COMPONENT 8"/>
    <property type="match status" value="1"/>
</dbReference>
<sequence>MASQSTVIACSAWTMVLSMALRFVAGPALMAIPCYAEKMRGRLLSMAIIQAALPQGIVPFVFAKDYGVYPEVLSTGFGIRKKPNALRGFASKDEIIFISNVQIARIELDINKGN</sequence>
<evidence type="ECO:0000256" key="7">
    <source>
        <dbReference type="ARBA" id="ARBA00023294"/>
    </source>
</evidence>
<evidence type="ECO:0000256" key="6">
    <source>
        <dbReference type="ARBA" id="ARBA00023136"/>
    </source>
</evidence>
<name>A0A835V8X9_VANPL</name>